<dbReference type="InterPro" id="IPR023214">
    <property type="entry name" value="HAD_sf"/>
</dbReference>
<dbReference type="InterPro" id="IPR005519">
    <property type="entry name" value="Acid_phosphat_B-like"/>
</dbReference>
<dbReference type="RefSeq" id="WP_035166487.1">
    <property type="nucleotide sequence ID" value="NZ_CP018906.1"/>
</dbReference>
<proteinExistence type="predicted"/>
<dbReference type="InterPro" id="IPR036412">
    <property type="entry name" value="HAD-like_sf"/>
</dbReference>
<dbReference type="EMBL" id="CP018906">
    <property type="protein sequence ID" value="AQW21116.1"/>
    <property type="molecule type" value="Genomic_DNA"/>
</dbReference>
<keyword evidence="3" id="KW-0449">Lipoprotein</keyword>
<dbReference type="SFLD" id="SFLDS00003">
    <property type="entry name" value="Haloacid_Dehalogenase"/>
    <property type="match status" value="1"/>
</dbReference>
<dbReference type="PANTHER" id="PTHR31284:SF10">
    <property type="entry name" value="ACID PHOSPHATASE-LIKE PROTEIN"/>
    <property type="match status" value="1"/>
</dbReference>
<dbReference type="Gene3D" id="3.40.50.1000">
    <property type="entry name" value="HAD superfamily/HAD-like"/>
    <property type="match status" value="1"/>
</dbReference>
<evidence type="ECO:0000256" key="1">
    <source>
        <dbReference type="ARBA" id="ARBA00022729"/>
    </source>
</evidence>
<sequence length="322" mass="35890">MKTKFLLLLAVGLGLGVFSQDVNLVPTTDNGQTVAQAAKKVKKVKKAKKVKRTKKTTATKENGNSTKYANQATDELTMAVAWYQTSSEAKALYYQGYQTATNNLKQALTKHSDKKLAVVLDIDETVLDNSPTEGTQIIQHVGYPTGWHDWVLSAQAKAVPGAREFLNYADHNGVDIYYVSDRDANTELSATEENLRNQGLPQANPDHIILKTPSMTSKQTRRDEIEKTHNVVMYVGDNLTDFNDPSESTVDGRNADVEQNKDKFGTQYIILPNPMYGGWESALYAGHGTLTAKDKINLRKQHITYFDYKTKTLKQVKVANIK</sequence>
<feature type="signal peptide" evidence="2">
    <location>
        <begin position="1"/>
        <end position="19"/>
    </location>
</feature>
<dbReference type="Pfam" id="PF03767">
    <property type="entry name" value="Acid_phosphat_B"/>
    <property type="match status" value="1"/>
</dbReference>
<dbReference type="AlphaFoldDB" id="A0A1S6QHM2"/>
<keyword evidence="1 2" id="KW-0732">Signal</keyword>
<dbReference type="KEGG" id="lcu:PL11_003845"/>
<organism evidence="3 4">
    <name type="scientific">Lentilactobacillus curieae</name>
    <dbReference type="NCBI Taxonomy" id="1138822"/>
    <lineage>
        <taxon>Bacteria</taxon>
        <taxon>Bacillati</taxon>
        <taxon>Bacillota</taxon>
        <taxon>Bacilli</taxon>
        <taxon>Lactobacillales</taxon>
        <taxon>Lactobacillaceae</taxon>
        <taxon>Lentilactobacillus</taxon>
    </lineage>
</organism>
<dbReference type="SFLD" id="SFLDG01125">
    <property type="entry name" value="C1.1:_Acid_Phosphatase_Like"/>
    <property type="match status" value="1"/>
</dbReference>
<evidence type="ECO:0000256" key="2">
    <source>
        <dbReference type="SAM" id="SignalP"/>
    </source>
</evidence>
<accession>A0A1S6QHM2</accession>
<dbReference type="GO" id="GO:0009279">
    <property type="term" value="C:cell outer membrane"/>
    <property type="evidence" value="ECO:0007669"/>
    <property type="project" value="InterPro"/>
</dbReference>
<keyword evidence="4" id="KW-1185">Reference proteome</keyword>
<dbReference type="Proteomes" id="UP000030361">
    <property type="component" value="Chromosome"/>
</dbReference>
<evidence type="ECO:0000313" key="4">
    <source>
        <dbReference type="Proteomes" id="UP000030361"/>
    </source>
</evidence>
<dbReference type="OrthoDB" id="395856at2"/>
<name>A0A1S6QHM2_9LACO</name>
<feature type="chain" id="PRO_5038433557" evidence="2">
    <location>
        <begin position="20"/>
        <end position="322"/>
    </location>
</feature>
<dbReference type="eggNOG" id="COG2503">
    <property type="taxonomic scope" value="Bacteria"/>
</dbReference>
<gene>
    <name evidence="3" type="ORF">PL11_003845</name>
</gene>
<dbReference type="SUPFAM" id="SSF56784">
    <property type="entry name" value="HAD-like"/>
    <property type="match status" value="1"/>
</dbReference>
<dbReference type="NCBIfam" id="TIGR01533">
    <property type="entry name" value="lipo_e_P4"/>
    <property type="match status" value="1"/>
</dbReference>
<dbReference type="CDD" id="cd07534">
    <property type="entry name" value="HAD_CAP"/>
    <property type="match status" value="1"/>
</dbReference>
<dbReference type="InterPro" id="IPR006423">
    <property type="entry name" value="Lipo_e_P4"/>
</dbReference>
<dbReference type="PANTHER" id="PTHR31284">
    <property type="entry name" value="ACID PHOSPHATASE-LIKE PROTEIN"/>
    <property type="match status" value="1"/>
</dbReference>
<dbReference type="PIRSF" id="PIRSF019271">
    <property type="entry name" value="Acid_Ptase_C"/>
    <property type="match status" value="1"/>
</dbReference>
<reference evidence="3 4" key="1">
    <citation type="journal article" date="2015" name="Genome Announc.">
        <title>Genome Sequence of Lactobacillus curieae CCTCC M 2011381T, a Novel Producer of Gamma-aminobutyric Acid.</title>
        <authorList>
            <person name="Wang Y."/>
            <person name="Wang Y."/>
            <person name="Lang C."/>
            <person name="Wei D."/>
            <person name="Xu P."/>
            <person name="Xie J."/>
        </authorList>
    </citation>
    <scope>NUCLEOTIDE SEQUENCE [LARGE SCALE GENOMIC DNA]</scope>
    <source>
        <strain evidence="3 4">CCTCC M 2011381</strain>
    </source>
</reference>
<evidence type="ECO:0000313" key="3">
    <source>
        <dbReference type="EMBL" id="AQW21116.1"/>
    </source>
</evidence>
<protein>
    <submittedName>
        <fullName evidence="3">5'-nucleotidase, lipoprotein e(P4) family</fullName>
    </submittedName>
</protein>